<accession>A0A0F9KZZ7</accession>
<feature type="non-terminal residue" evidence="1">
    <location>
        <position position="109"/>
    </location>
</feature>
<comment type="caution">
    <text evidence="1">The sequence shown here is derived from an EMBL/GenBank/DDBJ whole genome shotgun (WGS) entry which is preliminary data.</text>
</comment>
<protein>
    <submittedName>
        <fullName evidence="1">Uncharacterized protein</fullName>
    </submittedName>
</protein>
<proteinExistence type="predicted"/>
<reference evidence="1" key="1">
    <citation type="journal article" date="2015" name="Nature">
        <title>Complex archaea that bridge the gap between prokaryotes and eukaryotes.</title>
        <authorList>
            <person name="Spang A."/>
            <person name="Saw J.H."/>
            <person name="Jorgensen S.L."/>
            <person name="Zaremba-Niedzwiedzka K."/>
            <person name="Martijn J."/>
            <person name="Lind A.E."/>
            <person name="van Eijk R."/>
            <person name="Schleper C."/>
            <person name="Guy L."/>
            <person name="Ettema T.J."/>
        </authorList>
    </citation>
    <scope>NUCLEOTIDE SEQUENCE</scope>
</reference>
<organism evidence="1">
    <name type="scientific">marine sediment metagenome</name>
    <dbReference type="NCBI Taxonomy" id="412755"/>
    <lineage>
        <taxon>unclassified sequences</taxon>
        <taxon>metagenomes</taxon>
        <taxon>ecological metagenomes</taxon>
    </lineage>
</organism>
<evidence type="ECO:0000313" key="1">
    <source>
        <dbReference type="EMBL" id="KKM21175.1"/>
    </source>
</evidence>
<gene>
    <name evidence="1" type="ORF">LCGC14_1637980</name>
</gene>
<sequence>MRHQVFKRKKRKIKVSKKVINAIREAKKNKLSCYKNKKVINPGPWTDIKTKLEVKARLRTHDGFIGKSNGSYIRDEFWHEPGWYPIIFNLISKSMKRDVDTYGLDEYIA</sequence>
<dbReference type="EMBL" id="LAZR01013606">
    <property type="protein sequence ID" value="KKM21175.1"/>
    <property type="molecule type" value="Genomic_DNA"/>
</dbReference>
<name>A0A0F9KZZ7_9ZZZZ</name>
<dbReference type="AlphaFoldDB" id="A0A0F9KZZ7"/>